<name>A0A1T4KIY1_9HYPH</name>
<gene>
    <name evidence="5" type="ORF">SAMN02745126_01001</name>
</gene>
<evidence type="ECO:0000313" key="6">
    <source>
        <dbReference type="Proteomes" id="UP000190092"/>
    </source>
</evidence>
<dbReference type="InterPro" id="IPR009014">
    <property type="entry name" value="Transketo_C/PFOR_II"/>
</dbReference>
<dbReference type="GO" id="GO:0016491">
    <property type="term" value="F:oxidoreductase activity"/>
    <property type="evidence" value="ECO:0007669"/>
    <property type="project" value="UniProtKB-KW"/>
</dbReference>
<evidence type="ECO:0000256" key="1">
    <source>
        <dbReference type="ARBA" id="ARBA00001964"/>
    </source>
</evidence>
<keyword evidence="6" id="KW-1185">Reference proteome</keyword>
<dbReference type="InterPro" id="IPR029061">
    <property type="entry name" value="THDP-binding"/>
</dbReference>
<dbReference type="RefSeq" id="WP_170920788.1">
    <property type="nucleotide sequence ID" value="NZ_FUWJ01000001.1"/>
</dbReference>
<evidence type="ECO:0000256" key="3">
    <source>
        <dbReference type="ARBA" id="ARBA00023052"/>
    </source>
</evidence>
<dbReference type="AlphaFoldDB" id="A0A1T4KIY1"/>
<keyword evidence="5" id="KW-0670">Pyruvate</keyword>
<dbReference type="SUPFAM" id="SSF52518">
    <property type="entry name" value="Thiamin diphosphate-binding fold (THDP-binding)"/>
    <property type="match status" value="1"/>
</dbReference>
<feature type="domain" description="Transketolase-like pyrimidine-binding" evidence="4">
    <location>
        <begin position="16"/>
        <end position="192"/>
    </location>
</feature>
<dbReference type="PANTHER" id="PTHR43257">
    <property type="entry name" value="PYRUVATE DEHYDROGENASE E1 COMPONENT BETA SUBUNIT"/>
    <property type="match status" value="1"/>
</dbReference>
<protein>
    <submittedName>
        <fullName evidence="5">Pyruvate dehydrogenase E1 component beta subunit</fullName>
    </submittedName>
</protein>
<proteinExistence type="predicted"/>
<dbReference type="STRING" id="225324.SAMN02745126_01001"/>
<dbReference type="SUPFAM" id="SSF52922">
    <property type="entry name" value="TK C-terminal domain-like"/>
    <property type="match status" value="1"/>
</dbReference>
<reference evidence="6" key="1">
    <citation type="submission" date="2017-02" db="EMBL/GenBank/DDBJ databases">
        <authorList>
            <person name="Varghese N."/>
            <person name="Submissions S."/>
        </authorList>
    </citation>
    <scope>NUCLEOTIDE SEQUENCE [LARGE SCALE GENOMIC DNA]</scope>
    <source>
        <strain evidence="6">ATCC 27094</strain>
    </source>
</reference>
<organism evidence="5 6">
    <name type="scientific">Enhydrobacter aerosaccus</name>
    <dbReference type="NCBI Taxonomy" id="225324"/>
    <lineage>
        <taxon>Bacteria</taxon>
        <taxon>Pseudomonadati</taxon>
        <taxon>Pseudomonadota</taxon>
        <taxon>Alphaproteobacteria</taxon>
        <taxon>Hyphomicrobiales</taxon>
        <taxon>Enhydrobacter</taxon>
    </lineage>
</organism>
<comment type="cofactor">
    <cofactor evidence="1">
        <name>thiamine diphosphate</name>
        <dbReference type="ChEBI" id="CHEBI:58937"/>
    </cofactor>
</comment>
<accession>A0A1T4KIY1</accession>
<sequence>MNVTATKQKPTATRVLSYAGALLETMDAGLASSPNVFIMGQGVDDFKGIFGSTTGLAEKYGADRVFDVPLMEEGMTGAAIGAALVGDYPITTHIRADFAFLAMNQIINLASKYSYMFGGLMRCPMLIRVVVGRSWGQGAQHSQSPQATFAHYPGLTVVMPATSQAIVDMYPQIINKHPGPVISIEHRLLYNLDFSVADSGSKIPLTSYVARPGKDVTVVATSVMVIEALRAAQYAEDKAGIQAEVIDLNSISDPDWDLVVDSVRKTGRLVIADTSWLEYGLAGEVCRQLVMRDPGLLRVPPAMLGMAKAPCPTAKSLEDLYYPSQHETVDAILTQVKGQEHGIPLPTERSMTEGYKRFRGPF</sequence>
<dbReference type="Pfam" id="PF02780">
    <property type="entry name" value="Transketolase_C"/>
    <property type="match status" value="1"/>
</dbReference>
<dbReference type="Pfam" id="PF02779">
    <property type="entry name" value="Transket_pyr"/>
    <property type="match status" value="1"/>
</dbReference>
<dbReference type="InterPro" id="IPR033248">
    <property type="entry name" value="Transketolase_C"/>
</dbReference>
<dbReference type="InterPro" id="IPR005475">
    <property type="entry name" value="Transketolase-like_Pyr-bd"/>
</dbReference>
<dbReference type="Gene3D" id="3.40.50.920">
    <property type="match status" value="1"/>
</dbReference>
<dbReference type="PANTHER" id="PTHR43257:SF2">
    <property type="entry name" value="PYRUVATE DEHYDROGENASE E1 COMPONENT SUBUNIT BETA"/>
    <property type="match status" value="1"/>
</dbReference>
<keyword evidence="2" id="KW-0560">Oxidoreductase</keyword>
<keyword evidence="3" id="KW-0786">Thiamine pyrophosphate</keyword>
<evidence type="ECO:0000259" key="4">
    <source>
        <dbReference type="SMART" id="SM00861"/>
    </source>
</evidence>
<dbReference type="Gene3D" id="3.40.50.970">
    <property type="match status" value="1"/>
</dbReference>
<dbReference type="EMBL" id="FUWJ01000001">
    <property type="protein sequence ID" value="SJZ42392.1"/>
    <property type="molecule type" value="Genomic_DNA"/>
</dbReference>
<evidence type="ECO:0000313" key="5">
    <source>
        <dbReference type="EMBL" id="SJZ42392.1"/>
    </source>
</evidence>
<dbReference type="Proteomes" id="UP000190092">
    <property type="component" value="Unassembled WGS sequence"/>
</dbReference>
<dbReference type="SMART" id="SM00861">
    <property type="entry name" value="Transket_pyr"/>
    <property type="match status" value="1"/>
</dbReference>
<evidence type="ECO:0000256" key="2">
    <source>
        <dbReference type="ARBA" id="ARBA00023002"/>
    </source>
</evidence>